<dbReference type="CDD" id="cd02968">
    <property type="entry name" value="SCO"/>
    <property type="match status" value="1"/>
</dbReference>
<keyword evidence="2" id="KW-0479">Metal-binding</keyword>
<dbReference type="PANTHER" id="PTHR12151">
    <property type="entry name" value="ELECTRON TRANSPORT PROTIN SCO1/SENC FAMILY MEMBER"/>
    <property type="match status" value="1"/>
</dbReference>
<evidence type="ECO:0000256" key="4">
    <source>
        <dbReference type="SAM" id="Phobius"/>
    </source>
</evidence>
<dbReference type="AlphaFoldDB" id="I6ZW29"/>
<dbReference type="RefSeq" id="WP_014854720.1">
    <property type="nucleotide sequence ID" value="NC_018178.1"/>
</dbReference>
<evidence type="ECO:0000256" key="3">
    <source>
        <dbReference type="PIRSR" id="PIRSR603782-2"/>
    </source>
</evidence>
<gene>
    <name evidence="5" type="ordered locus">MROS_0039</name>
</gene>
<dbReference type="OrthoDB" id="9811998at2"/>
<dbReference type="PANTHER" id="PTHR12151:SF8">
    <property type="entry name" value="THIOREDOXIN DOMAIN-CONTAINING PROTEIN"/>
    <property type="match status" value="1"/>
</dbReference>
<dbReference type="Proteomes" id="UP000009011">
    <property type="component" value="Chromosome"/>
</dbReference>
<dbReference type="EMBL" id="CP003557">
    <property type="protein sequence ID" value="AFN73283.1"/>
    <property type="molecule type" value="Genomic_DNA"/>
</dbReference>
<keyword evidence="4" id="KW-1133">Transmembrane helix</keyword>
<dbReference type="HOGENOM" id="CLU_058434_2_0_10"/>
<dbReference type="GO" id="GO:0046872">
    <property type="term" value="F:metal ion binding"/>
    <property type="evidence" value="ECO:0007669"/>
    <property type="project" value="UniProtKB-KW"/>
</dbReference>
<organism evidence="5 6">
    <name type="scientific">Melioribacter roseus (strain DSM 23840 / JCM 17771 / VKM B-2668 / P3M-2)</name>
    <dbReference type="NCBI Taxonomy" id="1191523"/>
    <lineage>
        <taxon>Bacteria</taxon>
        <taxon>Pseudomonadati</taxon>
        <taxon>Ignavibacteriota</taxon>
        <taxon>Ignavibacteria</taxon>
        <taxon>Ignavibacteriales</taxon>
        <taxon>Melioribacteraceae</taxon>
        <taxon>Melioribacter</taxon>
    </lineage>
</organism>
<dbReference type="KEGG" id="mro:MROS_0039"/>
<protein>
    <submittedName>
        <fullName evidence="5">SCO1/SenC family protein</fullName>
    </submittedName>
</protein>
<keyword evidence="2" id="KW-0186">Copper</keyword>
<evidence type="ECO:0000256" key="1">
    <source>
        <dbReference type="ARBA" id="ARBA00010996"/>
    </source>
</evidence>
<comment type="similarity">
    <text evidence="1">Belongs to the SCO1/2 family.</text>
</comment>
<dbReference type="InterPro" id="IPR003782">
    <property type="entry name" value="SCO1/SenC"/>
</dbReference>
<keyword evidence="4" id="KW-0472">Membrane</keyword>
<evidence type="ECO:0000313" key="5">
    <source>
        <dbReference type="EMBL" id="AFN73283.1"/>
    </source>
</evidence>
<keyword evidence="3" id="KW-1015">Disulfide bond</keyword>
<feature type="binding site" evidence="2">
    <location>
        <position position="74"/>
    </location>
    <ligand>
        <name>Cu cation</name>
        <dbReference type="ChEBI" id="CHEBI:23378"/>
    </ligand>
</feature>
<dbReference type="Gene3D" id="3.40.30.10">
    <property type="entry name" value="Glutaredoxin"/>
    <property type="match status" value="1"/>
</dbReference>
<feature type="disulfide bond" description="Redox-active" evidence="3">
    <location>
        <begin position="70"/>
        <end position="74"/>
    </location>
</feature>
<evidence type="ECO:0000256" key="2">
    <source>
        <dbReference type="PIRSR" id="PIRSR603782-1"/>
    </source>
</evidence>
<keyword evidence="6" id="KW-1185">Reference proteome</keyword>
<dbReference type="InterPro" id="IPR036249">
    <property type="entry name" value="Thioredoxin-like_sf"/>
</dbReference>
<dbReference type="eggNOG" id="COG1999">
    <property type="taxonomic scope" value="Bacteria"/>
</dbReference>
<feature type="binding site" evidence="2">
    <location>
        <position position="163"/>
    </location>
    <ligand>
        <name>Cu cation</name>
        <dbReference type="ChEBI" id="CHEBI:23378"/>
    </ligand>
</feature>
<evidence type="ECO:0000313" key="6">
    <source>
        <dbReference type="Proteomes" id="UP000009011"/>
    </source>
</evidence>
<reference evidence="5 6" key="1">
    <citation type="journal article" date="2013" name="PLoS ONE">
        <title>Genomic analysis of Melioribacter roseus, facultatively anaerobic organotrophic bacterium representing a novel deep lineage within Bacteriodetes/Chlorobi group.</title>
        <authorList>
            <person name="Kadnikov V.V."/>
            <person name="Mardanov A.V."/>
            <person name="Podosokorskaya O.A."/>
            <person name="Gavrilov S.N."/>
            <person name="Kublanov I.V."/>
            <person name="Beletsky A.V."/>
            <person name="Bonch-Osmolovskaya E.A."/>
            <person name="Ravin N.V."/>
        </authorList>
    </citation>
    <scope>NUCLEOTIDE SEQUENCE [LARGE SCALE GENOMIC DNA]</scope>
    <source>
        <strain evidence="6">JCM 17771 / P3M-2</strain>
    </source>
</reference>
<feature type="binding site" evidence="2">
    <location>
        <position position="70"/>
    </location>
    <ligand>
        <name>Cu cation</name>
        <dbReference type="ChEBI" id="CHEBI:23378"/>
    </ligand>
</feature>
<proteinExistence type="inferred from homology"/>
<sequence length="256" mass="28748">MKKIFITTFLALLITTNFTFGQKRVDVGVDEQLGKYIPDDARFVTSTGDTVNLKSLIDKPALLALVYYECPGICSPMLNELAWTIDKVDLAPGRDYKIISLSFDHREKPAIAAKWKKNYLESIKKKISPEDWIFLTGDSINIKKVTDAAGFYYKPTKDSQYVHPATVIALSPEGKITRYLFGVTFNPFDVKMAMLEAKAGKENPTISKVLQFCYSYDPEGRSYTLNITRIIGAIMLLGVGLFAAVLLFKKRSKTTE</sequence>
<dbReference type="SUPFAM" id="SSF52833">
    <property type="entry name" value="Thioredoxin-like"/>
    <property type="match status" value="1"/>
</dbReference>
<feature type="transmembrane region" description="Helical" evidence="4">
    <location>
        <begin position="230"/>
        <end position="248"/>
    </location>
</feature>
<keyword evidence="4" id="KW-0812">Transmembrane</keyword>
<name>I6ZW29_MELRP</name>
<dbReference type="STRING" id="1191523.MROS_0039"/>
<accession>I6ZW29</accession>
<dbReference type="Pfam" id="PF02630">
    <property type="entry name" value="SCO1-SenC"/>
    <property type="match status" value="1"/>
</dbReference>